<protein>
    <submittedName>
        <fullName evidence="1">Uncharacterized protein</fullName>
    </submittedName>
</protein>
<feature type="non-terminal residue" evidence="1">
    <location>
        <position position="1"/>
    </location>
</feature>
<keyword evidence="2" id="KW-1185">Reference proteome</keyword>
<dbReference type="EMBL" id="BDIP01007352">
    <property type="protein sequence ID" value="GIQ91224.1"/>
    <property type="molecule type" value="Genomic_DNA"/>
</dbReference>
<evidence type="ECO:0000313" key="2">
    <source>
        <dbReference type="Proteomes" id="UP000265618"/>
    </source>
</evidence>
<organism evidence="1 2">
    <name type="scientific">Kipferlia bialata</name>
    <dbReference type="NCBI Taxonomy" id="797122"/>
    <lineage>
        <taxon>Eukaryota</taxon>
        <taxon>Metamonada</taxon>
        <taxon>Carpediemonas-like organisms</taxon>
        <taxon>Kipferlia</taxon>
    </lineage>
</organism>
<evidence type="ECO:0000313" key="1">
    <source>
        <dbReference type="EMBL" id="GIQ91224.1"/>
    </source>
</evidence>
<dbReference type="AlphaFoldDB" id="A0A9K3D932"/>
<gene>
    <name evidence="1" type="ORF">KIPB_014381</name>
</gene>
<comment type="caution">
    <text evidence="1">The sequence shown here is derived from an EMBL/GenBank/DDBJ whole genome shotgun (WGS) entry which is preliminary data.</text>
</comment>
<accession>A0A9K3D932</accession>
<sequence>MAAMLRDGTGAVFRAPQGRISGEELDTLLERGQEFQKKVTDTVEEAAGDFTSSLLGKLNADGSLEMEDSASLYSSKKGGDTQEDLSKVVEIAAQFVSDAPEAESKRERRKRITLMDNIRGNIRLRSEKALSSFRAGMCSEHHLYPEAVYTLQKKIILSLTKLVEAHKASLGAGTGVPPMPE</sequence>
<reference evidence="1 2" key="1">
    <citation type="journal article" date="2018" name="PLoS ONE">
        <title>The draft genome of Kipferlia bialata reveals reductive genome evolution in fornicate parasites.</title>
        <authorList>
            <person name="Tanifuji G."/>
            <person name="Takabayashi S."/>
            <person name="Kume K."/>
            <person name="Takagi M."/>
            <person name="Nakayama T."/>
            <person name="Kamikawa R."/>
            <person name="Inagaki Y."/>
            <person name="Hashimoto T."/>
        </authorList>
    </citation>
    <scope>NUCLEOTIDE SEQUENCE [LARGE SCALE GENOMIC DNA]</scope>
    <source>
        <strain evidence="1">NY0173</strain>
    </source>
</reference>
<name>A0A9K3D932_9EUKA</name>
<dbReference type="Proteomes" id="UP000265618">
    <property type="component" value="Unassembled WGS sequence"/>
</dbReference>
<proteinExistence type="predicted"/>